<evidence type="ECO:0000256" key="2">
    <source>
        <dbReference type="SAM" id="SignalP"/>
    </source>
</evidence>
<dbReference type="EMBL" id="CP000438">
    <property type="protein sequence ID" value="ABJ13894.1"/>
    <property type="molecule type" value="Genomic_DNA"/>
</dbReference>
<evidence type="ECO:0000256" key="1">
    <source>
        <dbReference type="SAM" id="MobiDB-lite"/>
    </source>
</evidence>
<accession>A0A0H2ZG67</accession>
<name>A0A0H2ZG67_PSEAB</name>
<dbReference type="KEGG" id="pau:PA14_59860"/>
<feature type="chain" id="PRO_5030007755" evidence="2">
    <location>
        <begin position="36"/>
        <end position="119"/>
    </location>
</feature>
<dbReference type="HOGENOM" id="CLU_155310_0_0_6"/>
<protein>
    <submittedName>
        <fullName evidence="3">Putative candidate type III effector Hop protein</fullName>
    </submittedName>
</protein>
<dbReference type="AlphaFoldDB" id="A0A0H2ZG67"/>
<dbReference type="Pfam" id="PF09686">
    <property type="entry name" value="Plasmid_RAQPRD"/>
    <property type="match status" value="1"/>
</dbReference>
<dbReference type="Proteomes" id="UP000000653">
    <property type="component" value="Chromosome"/>
</dbReference>
<organism evidence="3 4">
    <name type="scientific">Pseudomonas aeruginosa (strain UCBPP-PA14)</name>
    <dbReference type="NCBI Taxonomy" id="208963"/>
    <lineage>
        <taxon>Bacteria</taxon>
        <taxon>Pseudomonadati</taxon>
        <taxon>Pseudomonadota</taxon>
        <taxon>Gammaproteobacteria</taxon>
        <taxon>Pseudomonadales</taxon>
        <taxon>Pseudomonadaceae</taxon>
        <taxon>Pseudomonas</taxon>
    </lineage>
</organism>
<dbReference type="NCBIfam" id="TIGR01690">
    <property type="entry name" value="ICE_RAQPRD"/>
    <property type="match status" value="1"/>
</dbReference>
<feature type="region of interest" description="Disordered" evidence="1">
    <location>
        <begin position="92"/>
        <end position="119"/>
    </location>
</feature>
<dbReference type="InterPro" id="IPR019110">
    <property type="entry name" value="Uncharacterised_RAQPRD"/>
</dbReference>
<proteinExistence type="predicted"/>
<evidence type="ECO:0000313" key="4">
    <source>
        <dbReference type="Proteomes" id="UP000000653"/>
    </source>
</evidence>
<keyword evidence="2" id="KW-0732">Signal</keyword>
<reference evidence="3 4" key="1">
    <citation type="journal article" date="2006" name="Genome Biol.">
        <title>Genomic analysis reveals that Pseudomonas aeruginosa virulence is combinatorial.</title>
        <authorList>
            <person name="Lee D.G."/>
            <person name="Urbach J.M."/>
            <person name="Wu G."/>
            <person name="Liberati N.T."/>
            <person name="Feinbaum R.L."/>
            <person name="Miyata S."/>
            <person name="Diggins L.T."/>
            <person name="He J."/>
            <person name="Saucier M."/>
            <person name="Deziel E."/>
            <person name="Friedman L."/>
            <person name="Li L."/>
            <person name="Grills G."/>
            <person name="Montgomery K."/>
            <person name="Kucherlapati R."/>
            <person name="Rahme L.G."/>
            <person name="Ausubel F.M."/>
        </authorList>
    </citation>
    <scope>NUCLEOTIDE SEQUENCE [LARGE SCALE GENOMIC DNA]</scope>
    <source>
        <strain evidence="3 4">UCBPP-PA14</strain>
    </source>
</reference>
<gene>
    <name evidence="3" type="ordered locus">PA14_59860</name>
</gene>
<sequence length="119" mass="13058">MICTRFAVNTPHPSLRRSCLAVLACSALVAQGAFAASASEQANLEVMIRQLNALEDTARRSAQGADEPGQRFYFDYPRLAADLQRIRQGLQDYMTPSRAQPRDPSDLSGNYTLRGGPMP</sequence>
<feature type="signal peptide" evidence="2">
    <location>
        <begin position="1"/>
        <end position="35"/>
    </location>
</feature>
<evidence type="ECO:0000313" key="3">
    <source>
        <dbReference type="EMBL" id="ABJ13894.1"/>
    </source>
</evidence>